<comment type="caution">
    <text evidence="1">The sequence shown here is derived from an EMBL/GenBank/DDBJ whole genome shotgun (WGS) entry which is preliminary data.</text>
</comment>
<accession>A0ABU3KMJ1</accession>
<name>A0ABU3KMJ1_9BURK</name>
<keyword evidence="2" id="KW-1185">Reference proteome</keyword>
<dbReference type="SUPFAM" id="SSF109604">
    <property type="entry name" value="HD-domain/PDEase-like"/>
    <property type="match status" value="1"/>
</dbReference>
<gene>
    <name evidence="1" type="ORF">RAE19_08460</name>
</gene>
<reference evidence="1 2" key="1">
    <citation type="submission" date="2023-08" db="EMBL/GenBank/DDBJ databases">
        <title>Rhodoferax potami sp. nov. and Rhodoferax mekongensis sp. nov., isolated from the Mekong River in Thailand.</title>
        <authorList>
            <person name="Kitikhun S."/>
            <person name="Charoenyingcharoen P."/>
            <person name="Siriarchawattana P."/>
            <person name="Likhitrattanapisal S."/>
            <person name="Nilsakha T."/>
            <person name="Chanpet A."/>
            <person name="Rattanawaree P."/>
            <person name="Ingsriswang S."/>
        </authorList>
    </citation>
    <scope>NUCLEOTIDE SEQUENCE [LARGE SCALE GENOMIC DNA]</scope>
    <source>
        <strain evidence="1 2">TBRC 17660</strain>
    </source>
</reference>
<proteinExistence type="predicted"/>
<organism evidence="1 2">
    <name type="scientific">Rhodoferax potami</name>
    <dbReference type="NCBI Taxonomy" id="3068338"/>
    <lineage>
        <taxon>Bacteria</taxon>
        <taxon>Pseudomonadati</taxon>
        <taxon>Pseudomonadota</taxon>
        <taxon>Betaproteobacteria</taxon>
        <taxon>Burkholderiales</taxon>
        <taxon>Comamonadaceae</taxon>
        <taxon>Rhodoferax</taxon>
    </lineage>
</organism>
<protein>
    <recommendedName>
        <fullName evidence="3">HD-GYP domain-containing protein</fullName>
    </recommendedName>
</protein>
<dbReference type="Proteomes" id="UP001321700">
    <property type="component" value="Unassembled WGS sequence"/>
</dbReference>
<dbReference type="Gene3D" id="1.10.3210.10">
    <property type="entry name" value="Hypothetical protein af1432"/>
    <property type="match status" value="1"/>
</dbReference>
<evidence type="ECO:0000313" key="1">
    <source>
        <dbReference type="EMBL" id="MDT7518736.1"/>
    </source>
</evidence>
<sequence length="403" mass="43902">MKYVPIPIAMLEVGRPLPIDIWSDTGQLLLKKGQPVVSEQHRDKLHAFNASSTPGDAMAWQRAYERMVHEMLRDGVDVQTIAQAPMPSRIREVDYVAGTALSGGWPDLQDVLRGILYQGGLAINPLSRLDGMARTVLKLLEADPDDALFRLFQMLGDNSLGYCSTHALLTGTISLLTADKLGLDPSVRRSLLDAALTQNIGMARDQDSLSRQNAAPTEWQRQLIADHAGRSADTLHKLGLEDEDTLDLVRWHHKPLHPEALPRNRMARRVLATADGFVAKMAARKSRTPMPAISAAKSIFAAAEGEAATVGGAMATSTGFYPPGTYVLLVNGDTAVVAQRGARANAPWVIPVMDKNSMPVTVYTCRDTHDPAWALVTPLNFQSVKVSVSADRVQRARARIPKA</sequence>
<dbReference type="RefSeq" id="WP_313874455.1">
    <property type="nucleotide sequence ID" value="NZ_JAVBIK010000001.1"/>
</dbReference>
<evidence type="ECO:0000313" key="2">
    <source>
        <dbReference type="Proteomes" id="UP001321700"/>
    </source>
</evidence>
<dbReference type="EMBL" id="JAVBIK010000001">
    <property type="protein sequence ID" value="MDT7518736.1"/>
    <property type="molecule type" value="Genomic_DNA"/>
</dbReference>
<evidence type="ECO:0008006" key="3">
    <source>
        <dbReference type="Google" id="ProtNLM"/>
    </source>
</evidence>